<evidence type="ECO:0000256" key="12">
    <source>
        <dbReference type="PROSITE-ProRule" id="PRU01240"/>
    </source>
</evidence>
<keyword evidence="20" id="KW-1185">Reference proteome</keyword>
<dbReference type="InterPro" id="IPR022398">
    <property type="entry name" value="Peptidase_S8_His-AS"/>
</dbReference>
<evidence type="ECO:0000313" key="20">
    <source>
        <dbReference type="Proteomes" id="UP001549122"/>
    </source>
</evidence>
<dbReference type="Gene3D" id="1.20.120.1850">
    <property type="entry name" value="Ebh helix bundles repeating unit (S and A modules)"/>
    <property type="match status" value="1"/>
</dbReference>
<evidence type="ECO:0000256" key="11">
    <source>
        <dbReference type="ARBA" id="ARBA00023088"/>
    </source>
</evidence>
<dbReference type="InterPro" id="IPR000209">
    <property type="entry name" value="Peptidase_S8/S53_dom"/>
</dbReference>
<evidence type="ECO:0000256" key="4">
    <source>
        <dbReference type="ARBA" id="ARBA00022525"/>
    </source>
</evidence>
<keyword evidence="9 12" id="KW-0720">Serine protease</keyword>
<dbReference type="NCBIfam" id="TIGR01167">
    <property type="entry name" value="LPXTG_anchor"/>
    <property type="match status" value="1"/>
</dbReference>
<dbReference type="PANTHER" id="PTHR43806">
    <property type="entry name" value="PEPTIDASE S8"/>
    <property type="match status" value="1"/>
</dbReference>
<keyword evidence="7" id="KW-0677">Repeat</keyword>
<evidence type="ECO:0000256" key="9">
    <source>
        <dbReference type="ARBA" id="ARBA00022825"/>
    </source>
</evidence>
<sequence>MSKQERFSLRKHKLGAVSVLLGAFFLVSAGYEVRADELSPNNPALTQVETSSQWSEETPDQTNQENPESYSTSTASEPITSLALDQVSPEISNPTTEAPDHLDPETSGSDATAETEAPLADQEKPKNIDSNTIITVPETWDTGYKGEGMIVAVIDSGLDIEHDALRLSDINKAKYQSEDQLKQAMAEAGITYGRWYSDKVVYGYNYVDVNTELKEAETSSHGMHVTGIAAGNPSQPVGGELIYGVAPEAQVMFMRVFSDVHSTTGQALYIRAIEDAVKLKADAINLSLGGANGSTVNVGDQLIAAIEMARKAGVSVVIAAGNDGTFGSGHSNPHASNPDYGLVGSPSTARDAISVASYNNSTIMSEVVQIIGLEDNVELNHGKSSFTNADASEIKFDKDKAYELVYAGLGLEDDFANIDITGKLALIKRGEITFNEKIANAAAHGAAGVVIFNHTSGENNINMSLDESGSVIPSIFIPYEFGTAIQENPSLKLSFKDQMDKSANPQAGKPSDFSSWGLSADGELKPDLSAPGGSIFAAINDNKYEMKDGTSMAAPHVASAAVLVKQYLKEAYPDKTDSEYEALIKNLMMSTANPHFNEETQAYTSPRQQGAGVLDTKAAISTGLYVTGSDQYGSVNLGNVNDAFSFVVVVHNITDQDKTLDYITHVNTDLVEADKITLKPRELKTVSGQPITVKANSSTTVLITVDTSEFSEELTELMPNGYYLDGFVRFVDPTDKGDVISIPYVGFKGEFQNLDVLEKPVLELLMAGKTGVYFGEAAPGKENVTSLVTDSSDIVYANNNTRTDFAIKSLGTFTDGQGGFVLEFDGTGAPRFAISPNGDNNQDSLALRGVFLRNFTNLVASVYKADDTDEKSPVWQSKPEFGDKNYFSGDPKNEKSTVLYKTEFAGRDNDGKELEDGHYKYVLTYYPEVSGAKMQRMSFDIIIDRQAPQITTASYDESSFVFKPRPAIEYGPSTIVRERVFYLVRDNDGNATMIKKDDETGKLSIVDNRVYLTQNSDGSFDLPLDLADLADFYYVVEDFAGNIVSAKVKDLVSIGNNFGLVDVNVVDSETGAPTNVTHSFSVKDADGNIVTDLPRYADTKNVIKLPFGTYTFDLFIHDAERSVIDGKTSVTLDLTEENSRQSVDFLLKLLAKQMVTTVFNQQLPEGTRVDLTTAAGQILNLPVARYNPLAYSKFTPVGDYSLSLNLPEGYEILEDLAISVAADAPSIKQLTLINKTALLAASRQTVTDHFTYYNASPEAKTAYDLALNSAQTVLENKNDQLTVDQATEALLAAIANLNGTETDTTRLEQLITASQSLIDTEDASYRYAATSLKTEFDLTLAQALNTLTQDHLTQEAVDAVTNLLAAAKEALNGVAPTIGLTNPDDNDQTAPVSIFDPALDDDGDGFSNAIELIAGTDPTDKDSFPQTAKGNLKNNGVAEEAEPLPVFDPARDDNGELSLFEPTSDSQERLMPKPLTAQPSEAQVVLLASGPSTISPITQANSNTSTKSLPKTGEMTNWLTIFGLISLATVVLNRHCKKIKD</sequence>
<comment type="caution">
    <text evidence="19">The sequence shown here is derived from an EMBL/GenBank/DDBJ whole genome shotgun (WGS) entry which is preliminary data.</text>
</comment>
<feature type="region of interest" description="Disordered" evidence="13">
    <location>
        <begin position="1415"/>
        <end position="1440"/>
    </location>
</feature>
<feature type="region of interest" description="Disordered" evidence="13">
    <location>
        <begin position="90"/>
        <end position="128"/>
    </location>
</feature>
<dbReference type="InterPro" id="IPR010435">
    <property type="entry name" value="C5a/SBT2-like_Fn3"/>
</dbReference>
<dbReference type="Gene3D" id="2.60.40.1710">
    <property type="entry name" value="Subtilisin-like superfamily"/>
    <property type="match status" value="1"/>
</dbReference>
<evidence type="ECO:0000259" key="14">
    <source>
        <dbReference type="Pfam" id="PF00082"/>
    </source>
</evidence>
<dbReference type="PROSITE" id="PS00137">
    <property type="entry name" value="SUBTILASE_HIS"/>
    <property type="match status" value="1"/>
</dbReference>
<comment type="subcellular location">
    <subcellularLocation>
        <location evidence="1">Secreted</location>
    </subcellularLocation>
</comment>
<dbReference type="Gene3D" id="3.40.50.200">
    <property type="entry name" value="Peptidase S8/S53 domain"/>
    <property type="match status" value="1"/>
</dbReference>
<evidence type="ECO:0000256" key="8">
    <source>
        <dbReference type="ARBA" id="ARBA00022801"/>
    </source>
</evidence>
<dbReference type="InterPro" id="IPR015500">
    <property type="entry name" value="Peptidase_S8_subtilisin-rel"/>
</dbReference>
<keyword evidence="10" id="KW-0106">Calcium</keyword>
<proteinExistence type="inferred from homology"/>
<dbReference type="Gene3D" id="3.50.30.30">
    <property type="match status" value="1"/>
</dbReference>
<evidence type="ECO:0000256" key="2">
    <source>
        <dbReference type="ARBA" id="ARBA00011073"/>
    </source>
</evidence>
<dbReference type="InterPro" id="IPR036852">
    <property type="entry name" value="Peptidase_S8/S53_dom_sf"/>
</dbReference>
<dbReference type="SUPFAM" id="SSF52743">
    <property type="entry name" value="Subtilisin-like"/>
    <property type="match status" value="1"/>
</dbReference>
<dbReference type="SUPFAM" id="SSF46997">
    <property type="entry name" value="Bacterial immunoglobulin/albumin-binding domains"/>
    <property type="match status" value="1"/>
</dbReference>
<keyword evidence="3" id="KW-0134">Cell wall</keyword>
<dbReference type="InterPro" id="IPR023827">
    <property type="entry name" value="Peptidase_S8_Asp-AS"/>
</dbReference>
<feature type="active site" description="Charge relay system" evidence="12">
    <location>
        <position position="155"/>
    </location>
</feature>
<dbReference type="InterPro" id="IPR019931">
    <property type="entry name" value="LPXTG_anchor"/>
</dbReference>
<dbReference type="Pfam" id="PF02225">
    <property type="entry name" value="PA"/>
    <property type="match status" value="1"/>
</dbReference>
<keyword evidence="8 12" id="KW-0378">Hydrolase</keyword>
<name>A0ABV2FG34_9STRE</name>
<organism evidence="19 20">
    <name type="scientific">Streptococcus rupicaprae</name>
    <dbReference type="NCBI Taxonomy" id="759619"/>
    <lineage>
        <taxon>Bacteria</taxon>
        <taxon>Bacillati</taxon>
        <taxon>Bacillota</taxon>
        <taxon>Bacilli</taxon>
        <taxon>Lactobacillales</taxon>
        <taxon>Streptococcaceae</taxon>
        <taxon>Streptococcus</taxon>
    </lineage>
</organism>
<feature type="domain" description="Gram-positive cocci surface proteins LPxTG" evidence="15">
    <location>
        <begin position="1502"/>
        <end position="1530"/>
    </location>
</feature>
<dbReference type="Pfam" id="PF00082">
    <property type="entry name" value="Peptidase_S8"/>
    <property type="match status" value="1"/>
</dbReference>
<evidence type="ECO:0000256" key="13">
    <source>
        <dbReference type="SAM" id="MobiDB-lite"/>
    </source>
</evidence>
<dbReference type="RefSeq" id="WP_354364316.1">
    <property type="nucleotide sequence ID" value="NZ_JBEPLO010000005.1"/>
</dbReference>
<dbReference type="Pfam" id="PF00746">
    <property type="entry name" value="Gram_pos_anchor"/>
    <property type="match status" value="1"/>
</dbReference>
<dbReference type="Pfam" id="PF06280">
    <property type="entry name" value="fn3_5"/>
    <property type="match status" value="1"/>
</dbReference>
<dbReference type="InterPro" id="IPR009063">
    <property type="entry name" value="Ig/albumin-bd_sf"/>
</dbReference>
<comment type="similarity">
    <text evidence="2 12">Belongs to the peptidase S8 family.</text>
</comment>
<keyword evidence="4" id="KW-0964">Secreted</keyword>
<evidence type="ECO:0000256" key="10">
    <source>
        <dbReference type="ARBA" id="ARBA00022837"/>
    </source>
</evidence>
<dbReference type="InterPro" id="IPR059100">
    <property type="entry name" value="TSP3_bac"/>
</dbReference>
<gene>
    <name evidence="19" type="ORF">ABID29_000619</name>
</gene>
<reference evidence="19 20" key="1">
    <citation type="submission" date="2024-06" db="EMBL/GenBank/DDBJ databases">
        <title>Genomic Encyclopedia of Type Strains, Phase IV (KMG-IV): sequencing the most valuable type-strain genomes for metagenomic binning, comparative biology and taxonomic classification.</title>
        <authorList>
            <person name="Goeker M."/>
        </authorList>
    </citation>
    <scope>NUCLEOTIDE SEQUENCE [LARGE SCALE GENOMIC DNA]</scope>
    <source>
        <strain evidence="19 20">DSM 28303</strain>
    </source>
</reference>
<dbReference type="InterPro" id="IPR005877">
    <property type="entry name" value="YSIRK_signal_dom"/>
</dbReference>
<dbReference type="PANTHER" id="PTHR43806:SF11">
    <property type="entry name" value="CEREVISIN-RELATED"/>
    <property type="match status" value="1"/>
</dbReference>
<dbReference type="InterPro" id="IPR003137">
    <property type="entry name" value="PA_domain"/>
</dbReference>
<evidence type="ECO:0000313" key="19">
    <source>
        <dbReference type="EMBL" id="MET3557509.1"/>
    </source>
</evidence>
<evidence type="ECO:0000256" key="6">
    <source>
        <dbReference type="ARBA" id="ARBA00022729"/>
    </source>
</evidence>
<evidence type="ECO:0000259" key="16">
    <source>
        <dbReference type="Pfam" id="PF02225"/>
    </source>
</evidence>
<protein>
    <submittedName>
        <fullName evidence="19">Lactocepin</fullName>
        <ecNumber evidence="19">3.4.21.96</ecNumber>
    </submittedName>
</protein>
<feature type="region of interest" description="Disordered" evidence="13">
    <location>
        <begin position="39"/>
        <end position="76"/>
    </location>
</feature>
<feature type="domain" description="PA" evidence="16">
    <location>
        <begin position="402"/>
        <end position="485"/>
    </location>
</feature>
<feature type="active site" description="Charge relay system" evidence="12">
    <location>
        <position position="551"/>
    </location>
</feature>
<dbReference type="GO" id="GO:0016787">
    <property type="term" value="F:hydrolase activity"/>
    <property type="evidence" value="ECO:0007669"/>
    <property type="project" value="UniProtKB-KW"/>
</dbReference>
<feature type="compositionally biased region" description="Polar residues" evidence="13">
    <location>
        <begin position="1424"/>
        <end position="1434"/>
    </location>
</feature>
<keyword evidence="5 12" id="KW-0645">Protease</keyword>
<dbReference type="Proteomes" id="UP001549122">
    <property type="component" value="Unassembled WGS sequence"/>
</dbReference>
<dbReference type="PRINTS" id="PR00723">
    <property type="entry name" value="SUBTILISIN"/>
</dbReference>
<accession>A0ABV2FG34</accession>
<dbReference type="EMBL" id="JBEPLO010000005">
    <property type="protein sequence ID" value="MET3557509.1"/>
    <property type="molecule type" value="Genomic_DNA"/>
</dbReference>
<dbReference type="PROSITE" id="PS00136">
    <property type="entry name" value="SUBTILASE_ASP"/>
    <property type="match status" value="1"/>
</dbReference>
<dbReference type="Gene3D" id="2.60.40.10">
    <property type="entry name" value="Immunoglobulins"/>
    <property type="match status" value="1"/>
</dbReference>
<evidence type="ECO:0000256" key="1">
    <source>
        <dbReference type="ARBA" id="ARBA00004613"/>
    </source>
</evidence>
<dbReference type="Pfam" id="PF18884">
    <property type="entry name" value="TSP3_bac"/>
    <property type="match status" value="1"/>
</dbReference>
<evidence type="ECO:0000256" key="3">
    <source>
        <dbReference type="ARBA" id="ARBA00022512"/>
    </source>
</evidence>
<keyword evidence="6" id="KW-0732">Signal</keyword>
<dbReference type="Pfam" id="PF04650">
    <property type="entry name" value="YSIRK_signal"/>
    <property type="match status" value="1"/>
</dbReference>
<dbReference type="CDD" id="cd02133">
    <property type="entry name" value="PA_C5a_like"/>
    <property type="match status" value="1"/>
</dbReference>
<evidence type="ECO:0000259" key="15">
    <source>
        <dbReference type="Pfam" id="PF00746"/>
    </source>
</evidence>
<evidence type="ECO:0000256" key="5">
    <source>
        <dbReference type="ARBA" id="ARBA00022670"/>
    </source>
</evidence>
<dbReference type="NCBIfam" id="TIGR01168">
    <property type="entry name" value="YSIRK_signal"/>
    <property type="match status" value="1"/>
</dbReference>
<keyword evidence="11" id="KW-0572">Peptidoglycan-anchor</keyword>
<evidence type="ECO:0000259" key="18">
    <source>
        <dbReference type="Pfam" id="PF06280"/>
    </source>
</evidence>
<dbReference type="InterPro" id="IPR013783">
    <property type="entry name" value="Ig-like_fold"/>
</dbReference>
<dbReference type="EC" id="3.4.21.96" evidence="19"/>
<feature type="domain" description="Peptidase S8/S53" evidence="14">
    <location>
        <begin position="146"/>
        <end position="612"/>
    </location>
</feature>
<feature type="domain" description="C5a peptidase/Subtilisin-like protease SBT2-like Fn3-like" evidence="18">
    <location>
        <begin position="635"/>
        <end position="745"/>
    </location>
</feature>
<feature type="active site" description="Charge relay system" evidence="12">
    <location>
        <position position="221"/>
    </location>
</feature>
<evidence type="ECO:0000256" key="7">
    <source>
        <dbReference type="ARBA" id="ARBA00022737"/>
    </source>
</evidence>
<dbReference type="SUPFAM" id="SSF52025">
    <property type="entry name" value="PA domain"/>
    <property type="match status" value="1"/>
</dbReference>
<dbReference type="PROSITE" id="PS51892">
    <property type="entry name" value="SUBTILASE"/>
    <property type="match status" value="1"/>
</dbReference>
<dbReference type="InterPro" id="IPR050131">
    <property type="entry name" value="Peptidase_S8_subtilisin-like"/>
</dbReference>
<dbReference type="CDD" id="cd07475">
    <property type="entry name" value="Peptidases_S8_C5a_Peptidase"/>
    <property type="match status" value="1"/>
</dbReference>
<feature type="domain" description="YSIRK Gram-positive signal peptide" evidence="17">
    <location>
        <begin position="3"/>
        <end position="26"/>
    </location>
</feature>
<evidence type="ECO:0000259" key="17">
    <source>
        <dbReference type="Pfam" id="PF04650"/>
    </source>
</evidence>
<dbReference type="InterPro" id="IPR046450">
    <property type="entry name" value="PA_dom_sf"/>
</dbReference>
<dbReference type="InterPro" id="IPR034216">
    <property type="entry name" value="C5a_Peptidase"/>
</dbReference>